<name>G0NE66_CAEBE</name>
<dbReference type="Gene3D" id="2.40.10.120">
    <property type="match status" value="1"/>
</dbReference>
<accession>G0NE66</accession>
<dbReference type="OrthoDB" id="5835471at2759"/>
<evidence type="ECO:0008006" key="3">
    <source>
        <dbReference type="Google" id="ProtNLM"/>
    </source>
</evidence>
<reference evidence="2" key="1">
    <citation type="submission" date="2011-07" db="EMBL/GenBank/DDBJ databases">
        <authorList>
            <consortium name="Caenorhabditis brenneri Sequencing and Analysis Consortium"/>
            <person name="Wilson R.K."/>
        </authorList>
    </citation>
    <scope>NUCLEOTIDE SEQUENCE [LARGE SCALE GENOMIC DNA]</scope>
    <source>
        <strain evidence="2">PB2801</strain>
    </source>
</reference>
<dbReference type="AlphaFoldDB" id="G0NE66"/>
<sequence>MDQQFRNLEKLMYTLTDPETSDEHDCVFVIGKHHAVTYEEGDHSMLQIGEKGIIYNLLNKEIKLEVNVFYKNVETGILILETLNNHEFDYVPELTSYTIVPRPYHQLSIRQTDRTPLWNTGTLIRKSKGHAYYLGNTDGMLGDVIFDEYATFIGMVVTKREGNIFILKSSIICSNIQTAINEEISLTMPQPDNKPFQDQELVEQVESMIYTSTHPSSEFHRNVFAISKKQACTYAHGRDPLKQMDAVLKLYNAKTPGKHVKVKVTKIDKILDFVLMTCLDGYEFDVYPTATASPYRGQTYYFIGVNEHRKISWKRGVFSYKDHQQDSFFWGTTTALKGDSGGIIINANGHLLGMNTARLKFSDDPSETTEETIKRAAHHPAVSRILLQDGFMLSAQKSKNNIEFV</sequence>
<dbReference type="SUPFAM" id="SSF50494">
    <property type="entry name" value="Trypsin-like serine proteases"/>
    <property type="match status" value="1"/>
</dbReference>
<gene>
    <name evidence="1" type="ORF">CAEBREN_16639</name>
</gene>
<dbReference type="EMBL" id="GL379871">
    <property type="protein sequence ID" value="EGT58709.1"/>
    <property type="molecule type" value="Genomic_DNA"/>
</dbReference>
<proteinExistence type="predicted"/>
<evidence type="ECO:0000313" key="1">
    <source>
        <dbReference type="EMBL" id="EGT58709.1"/>
    </source>
</evidence>
<dbReference type="eggNOG" id="ENOG502TIWF">
    <property type="taxonomic scope" value="Eukaryota"/>
</dbReference>
<dbReference type="Proteomes" id="UP000008068">
    <property type="component" value="Unassembled WGS sequence"/>
</dbReference>
<protein>
    <recommendedName>
        <fullName evidence="3">Serine protease</fullName>
    </recommendedName>
</protein>
<dbReference type="Pfam" id="PF13365">
    <property type="entry name" value="Trypsin_2"/>
    <property type="match status" value="1"/>
</dbReference>
<dbReference type="InParanoid" id="G0NE66"/>
<evidence type="ECO:0000313" key="2">
    <source>
        <dbReference type="Proteomes" id="UP000008068"/>
    </source>
</evidence>
<dbReference type="InterPro" id="IPR009003">
    <property type="entry name" value="Peptidase_S1_PA"/>
</dbReference>
<keyword evidence="2" id="KW-1185">Reference proteome</keyword>
<dbReference type="HOGENOM" id="CLU_680137_0_0_1"/>
<organism evidence="2">
    <name type="scientific">Caenorhabditis brenneri</name>
    <name type="common">Nematode worm</name>
    <dbReference type="NCBI Taxonomy" id="135651"/>
    <lineage>
        <taxon>Eukaryota</taxon>
        <taxon>Metazoa</taxon>
        <taxon>Ecdysozoa</taxon>
        <taxon>Nematoda</taxon>
        <taxon>Chromadorea</taxon>
        <taxon>Rhabditida</taxon>
        <taxon>Rhabditina</taxon>
        <taxon>Rhabditomorpha</taxon>
        <taxon>Rhabditoidea</taxon>
        <taxon>Rhabditidae</taxon>
        <taxon>Peloderinae</taxon>
        <taxon>Caenorhabditis</taxon>
    </lineage>
</organism>